<keyword evidence="1" id="KW-0547">Nucleotide-binding</keyword>
<gene>
    <name evidence="1" type="ORF">INH39_03810</name>
</gene>
<dbReference type="EMBL" id="CP063361">
    <property type="protein sequence ID" value="UOD30871.1"/>
    <property type="molecule type" value="Genomic_DNA"/>
</dbReference>
<reference evidence="1 2" key="1">
    <citation type="submission" date="2020-10" db="EMBL/GenBank/DDBJ databases">
        <title>Genome analysis of Massilia species.</title>
        <authorList>
            <person name="Jung D.-H."/>
        </authorList>
    </citation>
    <scope>NUCLEOTIDE SEQUENCE [LARGE SCALE GENOMIC DNA]</scope>
    <source>
        <strain evidence="2">sipir</strain>
    </source>
</reference>
<evidence type="ECO:0000313" key="2">
    <source>
        <dbReference type="Proteomes" id="UP000831532"/>
    </source>
</evidence>
<sequence length="525" mass="58745">MLQNPAIVRFCCDFGAYKPPISPAIFNPPNKSALLSATTPKNFSSEKNCAKISFDQNGTTKRGMKMSTQLPNQSNALKAIANPSKSFFIAMLTRDIDLVDCMLDLLDNTVDGINSMAKRNEIVLDEEKPYHGFSVDITFDRSHFSIKDKSGGIPIDVATDYAFRFGRPDFAPDLLDGSIGLYGIGMKRAIFKIGNLVSIQSSTGFESFNVDLDVEKWRQNQQLRDDVEGNEVMEWSFDLTNVQTNGTDVEIGTIIRVEELYEGIYRQFENPIFQDRLNKMIARDYAFILNQGLTVRVNGVEIAPIMPKFLQSSEIAPFQHVEICDGVRIEITVGFAEPPPSDTSATARNPDVGVYGWYVVCNDRVVVSADKSADTGWGIKPVPAWHPQYIGFMGVVRFESSDPRKLPWKTTKRDVEASNAFYQRALPVMMRATKKLTDYTNARRLEAKRLKRIENAAVAKPVSRIIVNVPVKLPEVDQGEFVMIEYAREMSDVRAAAETLGIVGGSPSEVGIRTFEYYFAREVAK</sequence>
<evidence type="ECO:0000313" key="1">
    <source>
        <dbReference type="EMBL" id="UOD30871.1"/>
    </source>
</evidence>
<dbReference type="RefSeq" id="WP_243492085.1">
    <property type="nucleotide sequence ID" value="NZ_CP063361.1"/>
</dbReference>
<accession>A0ABY4A834</accession>
<keyword evidence="1" id="KW-0067">ATP-binding</keyword>
<keyword evidence="2" id="KW-1185">Reference proteome</keyword>
<name>A0ABY4A834_9BURK</name>
<dbReference type="Proteomes" id="UP000831532">
    <property type="component" value="Chromosome"/>
</dbReference>
<dbReference type="GO" id="GO:0005524">
    <property type="term" value="F:ATP binding"/>
    <property type="evidence" value="ECO:0007669"/>
    <property type="project" value="UniProtKB-KW"/>
</dbReference>
<organism evidence="1 2">
    <name type="scientific">Massilia violaceinigra</name>
    <dbReference type="NCBI Taxonomy" id="2045208"/>
    <lineage>
        <taxon>Bacteria</taxon>
        <taxon>Pseudomonadati</taxon>
        <taxon>Pseudomonadota</taxon>
        <taxon>Betaproteobacteria</taxon>
        <taxon>Burkholderiales</taxon>
        <taxon>Oxalobacteraceae</taxon>
        <taxon>Telluria group</taxon>
        <taxon>Massilia</taxon>
    </lineage>
</organism>
<proteinExistence type="predicted"/>
<protein>
    <submittedName>
        <fullName evidence="1">ATP-binding protein</fullName>
    </submittedName>
</protein>